<reference evidence="2" key="1">
    <citation type="journal article" date="2019" name="Plant Biotechnol. J.">
        <title>Genome sequencing of the Australian wild diploid species Gossypium australe highlights disease resistance and delayed gland morphogenesis.</title>
        <authorList>
            <person name="Cai Y."/>
            <person name="Cai X."/>
            <person name="Wang Q."/>
            <person name="Wang P."/>
            <person name="Zhang Y."/>
            <person name="Cai C."/>
            <person name="Xu Y."/>
            <person name="Wang K."/>
            <person name="Zhou Z."/>
            <person name="Wang C."/>
            <person name="Geng S."/>
            <person name="Li B."/>
            <person name="Dong Q."/>
            <person name="Hou Y."/>
            <person name="Wang H."/>
            <person name="Ai P."/>
            <person name="Liu Z."/>
            <person name="Yi F."/>
            <person name="Sun M."/>
            <person name="An G."/>
            <person name="Cheng J."/>
            <person name="Zhang Y."/>
            <person name="Shi Q."/>
            <person name="Xie Y."/>
            <person name="Shi X."/>
            <person name="Chang Y."/>
            <person name="Huang F."/>
            <person name="Chen Y."/>
            <person name="Hong S."/>
            <person name="Mi L."/>
            <person name="Sun Q."/>
            <person name="Zhang L."/>
            <person name="Zhou B."/>
            <person name="Peng R."/>
            <person name="Zhang X."/>
            <person name="Liu F."/>
        </authorList>
    </citation>
    <scope>NUCLEOTIDE SEQUENCE [LARGE SCALE GENOMIC DNA]</scope>
    <source>
        <strain evidence="2">cv. PA1801</strain>
    </source>
</reference>
<comment type="caution">
    <text evidence="1">The sequence shown here is derived from an EMBL/GenBank/DDBJ whole genome shotgun (WGS) entry which is preliminary data.</text>
</comment>
<dbReference type="InterPro" id="IPR012337">
    <property type="entry name" value="RNaseH-like_sf"/>
</dbReference>
<protein>
    <submittedName>
        <fullName evidence="1">Integrase</fullName>
    </submittedName>
</protein>
<dbReference type="SUPFAM" id="SSF53098">
    <property type="entry name" value="Ribonuclease H-like"/>
    <property type="match status" value="1"/>
</dbReference>
<name>A0A5B6WUB5_9ROSI</name>
<dbReference type="OrthoDB" id="1001619at2759"/>
<evidence type="ECO:0000313" key="1">
    <source>
        <dbReference type="EMBL" id="KAA3484465.1"/>
    </source>
</evidence>
<dbReference type="InterPro" id="IPR036397">
    <property type="entry name" value="RNaseH_sf"/>
</dbReference>
<dbReference type="GO" id="GO:0003676">
    <property type="term" value="F:nucleic acid binding"/>
    <property type="evidence" value="ECO:0007669"/>
    <property type="project" value="InterPro"/>
</dbReference>
<dbReference type="AlphaFoldDB" id="A0A5B6WUB5"/>
<gene>
    <name evidence="1" type="ORF">EPI10_006549</name>
</gene>
<dbReference type="PANTHER" id="PTHR45835">
    <property type="entry name" value="YALI0A06105P"/>
    <property type="match status" value="1"/>
</dbReference>
<dbReference type="Proteomes" id="UP000325315">
    <property type="component" value="Unassembled WGS sequence"/>
</dbReference>
<organism evidence="1 2">
    <name type="scientific">Gossypium australe</name>
    <dbReference type="NCBI Taxonomy" id="47621"/>
    <lineage>
        <taxon>Eukaryota</taxon>
        <taxon>Viridiplantae</taxon>
        <taxon>Streptophyta</taxon>
        <taxon>Embryophyta</taxon>
        <taxon>Tracheophyta</taxon>
        <taxon>Spermatophyta</taxon>
        <taxon>Magnoliopsida</taxon>
        <taxon>eudicotyledons</taxon>
        <taxon>Gunneridae</taxon>
        <taxon>Pentapetalae</taxon>
        <taxon>rosids</taxon>
        <taxon>malvids</taxon>
        <taxon>Malvales</taxon>
        <taxon>Malvaceae</taxon>
        <taxon>Malvoideae</taxon>
        <taxon>Gossypium</taxon>
    </lineage>
</organism>
<proteinExistence type="predicted"/>
<keyword evidence="2" id="KW-1185">Reference proteome</keyword>
<dbReference type="PANTHER" id="PTHR45835:SF99">
    <property type="entry name" value="CHROMO DOMAIN-CONTAINING PROTEIN-RELATED"/>
    <property type="match status" value="1"/>
</dbReference>
<dbReference type="Gene3D" id="3.30.420.10">
    <property type="entry name" value="Ribonuclease H-like superfamily/Ribonuclease H"/>
    <property type="match status" value="1"/>
</dbReference>
<sequence>MAGMKREICEFVVPSKLLQPVMIPEWKWERVMMDFVSGLPVTPKKKESIWVIVDKLTKSAHFIQVRIDYSRRRLVELYVPEVVRLHGVLTSINSD</sequence>
<evidence type="ECO:0000313" key="2">
    <source>
        <dbReference type="Proteomes" id="UP000325315"/>
    </source>
</evidence>
<accession>A0A5B6WUB5</accession>
<dbReference type="EMBL" id="SMMG02000002">
    <property type="protein sequence ID" value="KAA3484465.1"/>
    <property type="molecule type" value="Genomic_DNA"/>
</dbReference>